<reference evidence="1 2" key="1">
    <citation type="submission" date="2016-02" db="EMBL/GenBank/DDBJ databases">
        <title>Genome analysis of coral dinoflagellate symbionts highlights evolutionary adaptations to a symbiotic lifestyle.</title>
        <authorList>
            <person name="Aranda M."/>
            <person name="Li Y."/>
            <person name="Liew Y.J."/>
            <person name="Baumgarten S."/>
            <person name="Simakov O."/>
            <person name="Wilson M."/>
            <person name="Piel J."/>
            <person name="Ashoor H."/>
            <person name="Bougouffa S."/>
            <person name="Bajic V.B."/>
            <person name="Ryu T."/>
            <person name="Ravasi T."/>
            <person name="Bayer T."/>
            <person name="Micklem G."/>
            <person name="Kim H."/>
            <person name="Bhak J."/>
            <person name="Lajeunesse T.C."/>
            <person name="Voolstra C.R."/>
        </authorList>
    </citation>
    <scope>NUCLEOTIDE SEQUENCE [LARGE SCALE GENOMIC DNA]</scope>
    <source>
        <strain evidence="1 2">CCMP2467</strain>
    </source>
</reference>
<dbReference type="OrthoDB" id="421289at2759"/>
<dbReference type="AlphaFoldDB" id="A0A1Q9C8U7"/>
<keyword evidence="2" id="KW-1185">Reference proteome</keyword>
<protein>
    <submittedName>
        <fullName evidence="1">Uncharacterized protein</fullName>
    </submittedName>
</protein>
<evidence type="ECO:0000313" key="2">
    <source>
        <dbReference type="Proteomes" id="UP000186817"/>
    </source>
</evidence>
<proteinExistence type="predicted"/>
<gene>
    <name evidence="1" type="ORF">AK812_SmicGene40379</name>
</gene>
<sequence length="582" mass="65909">MQPRKLQPPQIPPVKPNALQNFKSWRPRAPAVPTTLAPTHPPATLLDADDCDWKETAGKAELYVDPALVRRVVHRNWQLFFRSVAAGATRPVAETFELVSVLGGRFRFMLSEHGPNYLEWRTEVWTNDSSASIFSGLAVPFLGGPPDCDLELSGPVAFYRHLSPQNFQYGHLLLDLLPLLHFLATEERESTLVLQRDPEGIIASFMQWYDGDLTRRLVFTNETEVVCTQGRLSLLKAKTGIARPDNMRLLSLWRPLRSHIRRLKTSQAMVRAIAYQRERDFVKHGRIIGQFRNQQLLFLVKEAMKAHGRRGDVEVFDGKVGGQPMTFEQQYRLFNGAFLAFGPQGTGLANILWMQNADCHRRPAVIEFICSADTMRSAGCWNWQNSQKMLSIKSTWAISGGAFWARYFHVWLLRAALPRQPSYFKLALPLSASSDAAMAPKAKKAAKWELKPFTAKEKAPWKAAVQSVRKELKVRKRDHPALFMLGAVGKHLYEAVQEQYKKAGKKTWKLKKFSKKESAPWITAVQSAKKLLHSRSREHPALFLLSVVGKEMYEAAQGMYKPGKAKAKASAMKSMKAMKAMK</sequence>
<dbReference type="EMBL" id="LSRX01001497">
    <property type="protein sequence ID" value="OLP79340.1"/>
    <property type="molecule type" value="Genomic_DNA"/>
</dbReference>
<accession>A0A1Q9C8U7</accession>
<evidence type="ECO:0000313" key="1">
    <source>
        <dbReference type="EMBL" id="OLP79340.1"/>
    </source>
</evidence>
<comment type="caution">
    <text evidence="1">The sequence shown here is derived from an EMBL/GenBank/DDBJ whole genome shotgun (WGS) entry which is preliminary data.</text>
</comment>
<name>A0A1Q9C8U7_SYMMI</name>
<dbReference type="Proteomes" id="UP000186817">
    <property type="component" value="Unassembled WGS sequence"/>
</dbReference>
<organism evidence="1 2">
    <name type="scientific">Symbiodinium microadriaticum</name>
    <name type="common">Dinoflagellate</name>
    <name type="synonym">Zooxanthella microadriatica</name>
    <dbReference type="NCBI Taxonomy" id="2951"/>
    <lineage>
        <taxon>Eukaryota</taxon>
        <taxon>Sar</taxon>
        <taxon>Alveolata</taxon>
        <taxon>Dinophyceae</taxon>
        <taxon>Suessiales</taxon>
        <taxon>Symbiodiniaceae</taxon>
        <taxon>Symbiodinium</taxon>
    </lineage>
</organism>